<feature type="region of interest" description="Disordered" evidence="1">
    <location>
        <begin position="1"/>
        <end position="73"/>
    </location>
</feature>
<dbReference type="Pfam" id="PF00892">
    <property type="entry name" value="EamA"/>
    <property type="match status" value="1"/>
</dbReference>
<keyword evidence="2" id="KW-0472">Membrane</keyword>
<gene>
    <name evidence="4" type="ORF">IWQ62_005437</name>
</gene>
<name>A0A9W8AQX6_9FUNG</name>
<feature type="transmembrane region" description="Helical" evidence="2">
    <location>
        <begin position="451"/>
        <end position="470"/>
    </location>
</feature>
<evidence type="ECO:0000256" key="2">
    <source>
        <dbReference type="SAM" id="Phobius"/>
    </source>
</evidence>
<feature type="transmembrane region" description="Helical" evidence="2">
    <location>
        <begin position="477"/>
        <end position="497"/>
    </location>
</feature>
<dbReference type="EMBL" id="JANBPY010002244">
    <property type="protein sequence ID" value="KAJ1955840.1"/>
    <property type="molecule type" value="Genomic_DNA"/>
</dbReference>
<accession>A0A9W8AQX6</accession>
<evidence type="ECO:0000313" key="5">
    <source>
        <dbReference type="Proteomes" id="UP001150925"/>
    </source>
</evidence>
<dbReference type="InterPro" id="IPR000620">
    <property type="entry name" value="EamA_dom"/>
</dbReference>
<dbReference type="PANTHER" id="PTHR19346:SF4">
    <property type="entry name" value="SUGAR PHOSPHATE TRANSPORTER DOMAIN-CONTAINING PROTEIN"/>
    <property type="match status" value="1"/>
</dbReference>
<dbReference type="GO" id="GO:0016020">
    <property type="term" value="C:membrane"/>
    <property type="evidence" value="ECO:0007669"/>
    <property type="project" value="InterPro"/>
</dbReference>
<feature type="transmembrane region" description="Helical" evidence="2">
    <location>
        <begin position="503"/>
        <end position="523"/>
    </location>
</feature>
<dbReference type="OrthoDB" id="10062838at2759"/>
<feature type="compositionally biased region" description="Basic and acidic residues" evidence="1">
    <location>
        <begin position="48"/>
        <end position="58"/>
    </location>
</feature>
<keyword evidence="5" id="KW-1185">Reference proteome</keyword>
<feature type="domain" description="EamA" evidence="3">
    <location>
        <begin position="282"/>
        <end position="349"/>
    </location>
</feature>
<dbReference type="PANTHER" id="PTHR19346">
    <property type="entry name" value="SUGAR PHOSPHATE TRANSPORTER DOMAIN-CONTAINING PROTEIN"/>
    <property type="match status" value="1"/>
</dbReference>
<feature type="transmembrane region" description="Helical" evidence="2">
    <location>
        <begin position="179"/>
        <end position="198"/>
    </location>
</feature>
<reference evidence="4" key="1">
    <citation type="submission" date="2022-07" db="EMBL/GenBank/DDBJ databases">
        <title>Phylogenomic reconstructions and comparative analyses of Kickxellomycotina fungi.</title>
        <authorList>
            <person name="Reynolds N.K."/>
            <person name="Stajich J.E."/>
            <person name="Barry K."/>
            <person name="Grigoriev I.V."/>
            <person name="Crous P."/>
            <person name="Smith M.E."/>
        </authorList>
    </citation>
    <scope>NUCLEOTIDE SEQUENCE</scope>
    <source>
        <strain evidence="4">RSA 1196</strain>
    </source>
</reference>
<protein>
    <recommendedName>
        <fullName evidence="3">EamA domain-containing protein</fullName>
    </recommendedName>
</protein>
<proteinExistence type="predicted"/>
<feature type="transmembrane region" description="Helical" evidence="2">
    <location>
        <begin position="333"/>
        <end position="351"/>
    </location>
</feature>
<evidence type="ECO:0000313" key="4">
    <source>
        <dbReference type="EMBL" id="KAJ1955840.1"/>
    </source>
</evidence>
<feature type="compositionally biased region" description="Polar residues" evidence="1">
    <location>
        <begin position="1"/>
        <end position="12"/>
    </location>
</feature>
<feature type="transmembrane region" description="Helical" evidence="2">
    <location>
        <begin position="281"/>
        <end position="303"/>
    </location>
</feature>
<feature type="transmembrane region" description="Helical" evidence="2">
    <location>
        <begin position="409"/>
        <end position="431"/>
    </location>
</feature>
<keyword evidence="2" id="KW-0812">Transmembrane</keyword>
<keyword evidence="2" id="KW-1133">Transmembrane helix</keyword>
<evidence type="ECO:0000259" key="3">
    <source>
        <dbReference type="Pfam" id="PF00892"/>
    </source>
</evidence>
<feature type="transmembrane region" description="Helical" evidence="2">
    <location>
        <begin position="309"/>
        <end position="326"/>
    </location>
</feature>
<dbReference type="AlphaFoldDB" id="A0A9W8AQX6"/>
<feature type="transmembrane region" description="Helical" evidence="2">
    <location>
        <begin position="144"/>
        <end position="164"/>
    </location>
</feature>
<dbReference type="InterPro" id="IPR026505">
    <property type="entry name" value="Solute_c_fam_35_mem_F3/F4"/>
</dbReference>
<evidence type="ECO:0000256" key="1">
    <source>
        <dbReference type="SAM" id="MobiDB-lite"/>
    </source>
</evidence>
<dbReference type="InterPro" id="IPR037185">
    <property type="entry name" value="EmrE-like"/>
</dbReference>
<comment type="caution">
    <text evidence="4">The sequence shown here is derived from an EMBL/GenBank/DDBJ whole genome shotgun (WGS) entry which is preliminary data.</text>
</comment>
<organism evidence="4 5">
    <name type="scientific">Dispira parvispora</name>
    <dbReference type="NCBI Taxonomy" id="1520584"/>
    <lineage>
        <taxon>Eukaryota</taxon>
        <taxon>Fungi</taxon>
        <taxon>Fungi incertae sedis</taxon>
        <taxon>Zoopagomycota</taxon>
        <taxon>Kickxellomycotina</taxon>
        <taxon>Dimargaritomycetes</taxon>
        <taxon>Dimargaritales</taxon>
        <taxon>Dimargaritaceae</taxon>
        <taxon>Dispira</taxon>
    </lineage>
</organism>
<dbReference type="SUPFAM" id="SSF103481">
    <property type="entry name" value="Multidrug resistance efflux transporter EmrE"/>
    <property type="match status" value="1"/>
</dbReference>
<feature type="transmembrane region" description="Helical" evidence="2">
    <location>
        <begin position="377"/>
        <end position="397"/>
    </location>
</feature>
<dbReference type="Proteomes" id="UP001150925">
    <property type="component" value="Unassembled WGS sequence"/>
</dbReference>
<sequence>MTPDKPSTSASPNGDHWDAPQGDQSDDPYNSLLPPNAAPHYAPQEQDDNYHGAYRHENSNNTPSAPYGTIENDLGPVGDYFGLPHPSPVLRAMEAQEADDSDSHCSVEGAGDYAPLAAVPTPRTSVELKNRPLRSRVPMSRRNLWIGSVALLVCIISFTCQTMASRYIQSHANYEKPYFILWVAHSSFFILLPFHYFVERMRNSRQTLAKQWNQIMVGGAKLRLQSKLAHGRLSPADQELHQTVNQVVTVTSPITPAGSRPRRWVAPKHYKRILIFMVKRCAWFSLLLNFSAYLWYIAVAFTTMSKVTAIYNCSCFFAYIFSVWLLNDKLMWSKVSAVLISVAGVMLMVLVNRDPSDTLANPVDRDQGSVASKPREFVGDALSILCASLIGLYQVLYKKHGTTPDYHSLIFVDGILALLGLSTLLLCWIPIPILSWTGWEVFEFPTWPVLRIIMINSFFGVLYNGAFIVVLALTTPLFASVGIMLTIPCIATIDMIISGELLAWNVMLGGLGILAGFALLTVVQVRETLTPPASQAPSIVQRG</sequence>